<evidence type="ECO:0000313" key="2">
    <source>
        <dbReference type="Proteomes" id="UP000326500"/>
    </source>
</evidence>
<evidence type="ECO:0000313" key="1">
    <source>
        <dbReference type="EMBL" id="SDJ84723.1"/>
    </source>
</evidence>
<gene>
    <name evidence="1" type="ORF">SAMN04488571_101217</name>
</gene>
<accession>A0A1G8X2G6</accession>
<organism evidence="1 2">
    <name type="scientific">Methanoculleus thermophilus</name>
    <dbReference type="NCBI Taxonomy" id="2200"/>
    <lineage>
        <taxon>Archaea</taxon>
        <taxon>Methanobacteriati</taxon>
        <taxon>Methanobacteriota</taxon>
        <taxon>Stenosarchaea group</taxon>
        <taxon>Methanomicrobia</taxon>
        <taxon>Methanomicrobiales</taxon>
        <taxon>Methanomicrobiaceae</taxon>
        <taxon>Methanoculleus</taxon>
    </lineage>
</organism>
<keyword evidence="2" id="KW-1185">Reference proteome</keyword>
<protein>
    <submittedName>
        <fullName evidence="1">Uncharacterized protein</fullName>
    </submittedName>
</protein>
<dbReference type="Proteomes" id="UP000326500">
    <property type="component" value="Unassembled WGS sequence"/>
</dbReference>
<dbReference type="RefSeq" id="WP_066956212.1">
    <property type="nucleotide sequence ID" value="NZ_BCNX01000006.1"/>
</dbReference>
<reference evidence="1 2" key="1">
    <citation type="submission" date="2016-10" db="EMBL/GenBank/DDBJ databases">
        <authorList>
            <person name="Varghese N."/>
            <person name="Submissions S."/>
        </authorList>
    </citation>
    <scope>NUCLEOTIDE SEQUENCE [LARGE SCALE GENOMIC DNA]</scope>
    <source>
        <strain evidence="1 2">DSM 2373</strain>
    </source>
</reference>
<dbReference type="EMBL" id="FNFT01000001">
    <property type="protein sequence ID" value="SDJ84723.1"/>
    <property type="molecule type" value="Genomic_DNA"/>
</dbReference>
<dbReference type="OrthoDB" id="386727at2157"/>
<dbReference type="AlphaFoldDB" id="A0A1G8X2G6"/>
<proteinExistence type="predicted"/>
<name>A0A1G8X2G6_9EURY</name>
<sequence>MNGKIGMQAFSMLLAVLLVSVMMVSVVSAGENRTTSLVEGPEPSRYAVTPDYITDDIKIADPLDESELITLVFSESWILENNESTDPRLVKLTAEKSSLTAHQGCDAEITTFYSPSEIRDDEGIVVLRVPKKMLALFNKRPDELTIDCPADFFTFYPSIDQLYNDLQEKRS</sequence>